<protein>
    <recommendedName>
        <fullName evidence="6">PI3K/PI4K catalytic domain-containing protein</fullName>
    </recommendedName>
</protein>
<dbReference type="EMBL" id="HACM01011190">
    <property type="protein sequence ID" value="CRZ11632.1"/>
    <property type="molecule type" value="Transcribed_RNA"/>
</dbReference>
<comment type="similarity">
    <text evidence="1">Belongs to the PI3/PI4-kinase family. Type II PI4K subfamily.</text>
</comment>
<organism evidence="7">
    <name type="scientific">Spongospora subterranea</name>
    <dbReference type="NCBI Taxonomy" id="70186"/>
    <lineage>
        <taxon>Eukaryota</taxon>
        <taxon>Sar</taxon>
        <taxon>Rhizaria</taxon>
        <taxon>Endomyxa</taxon>
        <taxon>Phytomyxea</taxon>
        <taxon>Plasmodiophorida</taxon>
        <taxon>Plasmodiophoridae</taxon>
        <taxon>Spongospora</taxon>
    </lineage>
</organism>
<evidence type="ECO:0000256" key="4">
    <source>
        <dbReference type="ARBA" id="ARBA00022777"/>
    </source>
</evidence>
<dbReference type="AlphaFoldDB" id="A0A0H5RDG5"/>
<dbReference type="InterPro" id="IPR000403">
    <property type="entry name" value="PI3/4_kinase_cat_dom"/>
</dbReference>
<proteinExistence type="inferred from homology"/>
<accession>A0A0H5RDG5</accession>
<feature type="domain" description="PI3K/PI4K catalytic" evidence="6">
    <location>
        <begin position="155"/>
        <end position="338"/>
    </location>
</feature>
<name>A0A0H5RDG5_9EUKA</name>
<keyword evidence="3" id="KW-0547">Nucleotide-binding</keyword>
<dbReference type="GO" id="GO:0016301">
    <property type="term" value="F:kinase activity"/>
    <property type="evidence" value="ECO:0007669"/>
    <property type="project" value="UniProtKB-KW"/>
</dbReference>
<keyword evidence="2" id="KW-0808">Transferase</keyword>
<dbReference type="PANTHER" id="PTHR45800">
    <property type="entry name" value="PHOSPHATIDYLINOSITOL 4-KINASE GAMMA"/>
    <property type="match status" value="1"/>
</dbReference>
<keyword evidence="5" id="KW-0067">ATP-binding</keyword>
<evidence type="ECO:0000256" key="2">
    <source>
        <dbReference type="ARBA" id="ARBA00022679"/>
    </source>
</evidence>
<dbReference type="Pfam" id="PF00454">
    <property type="entry name" value="PI3_PI4_kinase"/>
    <property type="match status" value="1"/>
</dbReference>
<evidence type="ECO:0000259" key="6">
    <source>
        <dbReference type="Pfam" id="PF00454"/>
    </source>
</evidence>
<dbReference type="GO" id="GO:0005524">
    <property type="term" value="F:ATP binding"/>
    <property type="evidence" value="ECO:0007669"/>
    <property type="project" value="UniProtKB-KW"/>
</dbReference>
<evidence type="ECO:0000313" key="7">
    <source>
        <dbReference type="EMBL" id="CRZ11632.1"/>
    </source>
</evidence>
<reference evidence="7" key="1">
    <citation type="submission" date="2015-04" db="EMBL/GenBank/DDBJ databases">
        <title>The genome sequence of the plant pathogenic Rhizarian Plasmodiophora brassicae reveals insights in its biotrophic life cycle and the origin of chitin synthesis.</title>
        <authorList>
            <person name="Schwelm A."/>
            <person name="Fogelqvist J."/>
            <person name="Knaust A."/>
            <person name="Julke S."/>
            <person name="Lilja T."/>
            <person name="Dhandapani V."/>
            <person name="Bonilla-Rosso G."/>
            <person name="Karlsson M."/>
            <person name="Shevchenko A."/>
            <person name="Choi S.R."/>
            <person name="Kim H.G."/>
            <person name="Park J.Y."/>
            <person name="Lim Y.P."/>
            <person name="Ludwig-Muller J."/>
            <person name="Dixelius C."/>
        </authorList>
    </citation>
    <scope>NUCLEOTIDE SEQUENCE</scope>
    <source>
        <tissue evidence="7">Potato root galls</tissue>
    </source>
</reference>
<dbReference type="InterPro" id="IPR044571">
    <property type="entry name" value="P4KG1-8"/>
</dbReference>
<evidence type="ECO:0000256" key="5">
    <source>
        <dbReference type="ARBA" id="ARBA00022840"/>
    </source>
</evidence>
<keyword evidence="4" id="KW-0418">Kinase</keyword>
<dbReference type="PANTHER" id="PTHR45800:SF11">
    <property type="entry name" value="PHOSPHATIDYLINOSITOL 3-KINASE-RELATED PROTEIN KINASE"/>
    <property type="match status" value="1"/>
</dbReference>
<evidence type="ECO:0000256" key="3">
    <source>
        <dbReference type="ARBA" id="ARBA00022741"/>
    </source>
</evidence>
<evidence type="ECO:0000256" key="1">
    <source>
        <dbReference type="ARBA" id="ARBA00008941"/>
    </source>
</evidence>
<sequence>MTNPLSHASRPTCTDRYHHLIMVANPFAKRIIPALPPSFIDRVMFPTDLSSKHVVVADDTSETTTYKERHQLYLFQQGKINEDYPIKAIQKNEKSPKTNLIGGDVADELESIYRTPRDKGQRLTNDVVELIRDPSSPLTAQGTYFVKDRATGHKMGVFKPSAEEALMQSRRKMSISCVIKRGIVVGDAAIKEKAAFLLDFDGFAGVPRTDFAVIDDSNAVEHFGSLQEFCEHMCTSEDLGPSKYDLENVHAIALLDLRLFNLDRHEGNLLVRVGAEPDTYRLVPIDHGFSLPSFRTLSDAMFCWTAWRQAKMPLSPSTREYLCRIKPVNDIVALKRIGLRDESTMTYVLCSRYVQQCAEAGMTLYGMASSMQRDLNDNESMSTFETIVQRSSTESNFNDFVFDDRQNSWTCDAVQRFLETFDRNVQLTCRN</sequence>